<dbReference type="InterPro" id="IPR033192">
    <property type="entry name" value="ODAD3"/>
</dbReference>
<evidence type="ECO:0000256" key="1">
    <source>
        <dbReference type="SAM" id="Coils"/>
    </source>
</evidence>
<dbReference type="GO" id="GO:0097542">
    <property type="term" value="C:ciliary tip"/>
    <property type="evidence" value="ECO:0007669"/>
    <property type="project" value="TreeGrafter"/>
</dbReference>
<dbReference type="GO" id="GO:0036158">
    <property type="term" value="P:outer dynein arm assembly"/>
    <property type="evidence" value="ECO:0007669"/>
    <property type="project" value="InterPro"/>
</dbReference>
<evidence type="ECO:0000256" key="2">
    <source>
        <dbReference type="SAM" id="MobiDB-lite"/>
    </source>
</evidence>
<protein>
    <submittedName>
        <fullName evidence="3">Putative coiled-coil domain-containing protein</fullName>
    </submittedName>
</protein>
<feature type="coiled-coil region" evidence="1">
    <location>
        <begin position="363"/>
        <end position="422"/>
    </location>
</feature>
<feature type="region of interest" description="Disordered" evidence="2">
    <location>
        <begin position="510"/>
        <end position="604"/>
    </location>
</feature>
<name>A0A2M4ANK8_9DIPT</name>
<feature type="compositionally biased region" description="Low complexity" evidence="2">
    <location>
        <begin position="535"/>
        <end position="557"/>
    </location>
</feature>
<accession>A0A2M4ANK8</accession>
<feature type="compositionally biased region" description="Polar residues" evidence="2">
    <location>
        <begin position="580"/>
        <end position="596"/>
    </location>
</feature>
<feature type="coiled-coil region" evidence="1">
    <location>
        <begin position="200"/>
        <end position="234"/>
    </location>
</feature>
<proteinExistence type="predicted"/>
<dbReference type="AlphaFoldDB" id="A0A2M4ANK8"/>
<dbReference type="EMBL" id="GGFK01009044">
    <property type="protein sequence ID" value="MBW42365.1"/>
    <property type="molecule type" value="Transcribed_RNA"/>
</dbReference>
<keyword evidence="1" id="KW-0175">Coiled coil</keyword>
<dbReference type="PANTHER" id="PTHR46518:SF1">
    <property type="entry name" value="OUTER DYNEIN ARM-DOCKING COMPLEX SUBUNIT 3"/>
    <property type="match status" value="1"/>
</dbReference>
<dbReference type="GO" id="GO:0036064">
    <property type="term" value="C:ciliary basal body"/>
    <property type="evidence" value="ECO:0007669"/>
    <property type="project" value="TreeGrafter"/>
</dbReference>
<feature type="coiled-coil region" evidence="1">
    <location>
        <begin position="20"/>
        <end position="65"/>
    </location>
</feature>
<feature type="compositionally biased region" description="Gly residues" evidence="2">
    <location>
        <begin position="299"/>
        <end position="309"/>
    </location>
</feature>
<dbReference type="PANTHER" id="PTHR46518">
    <property type="entry name" value="COILED-COIL DOMAIN-CONTAINING PROTEIN 151"/>
    <property type="match status" value="1"/>
</dbReference>
<evidence type="ECO:0000313" key="3">
    <source>
        <dbReference type="EMBL" id="MBW42365.1"/>
    </source>
</evidence>
<sequence>MSTPKPILNAENLALTNKKIGELKKKVMLAEGQKKAYTEEWNDKRKAQNDRMAELRKEVRELTNKLSYLHNPNSAKAQKNVQEIKRRLPLPPGAKSISSALQIVDLKIIDLHKQTDVVEDRIRKRDHSLKRLVEHYHTLIGYRDAKSDGSNPPETVEEDANRKLITRLENEIHRTTVQWMEAEHIRKKYRGIKSSLMHDAEKFESSLLDLEQAITEQQAEINKLEEVHKEAVHMRDSTKTILQRQEQTTHYSNKAREKQAQDFRRQVEERKLELERLERKIFSSGKTLIHQESVLSGSGEQGGRGGANGTGDDASGTHDKDCASEMEQKFKKLMQATGVSAAGEVVDRFLAQREASARLTYLRTVTENEKKQLEAQRELMKAQLDAFKFADVKDSDVNQEELEKIKNSIEEQKQRREECEKAIDYTRNVFNTIKDALIELLLKLREIEESLDAAYGSRRVTLKPPELKDIASGRMAVEELGSLLEERIKLGLIASGQLAVDLDSGLSEDDEDRAVAGAPSTSDPVSTIAGQQQLAPATAAGPSPAGGTSSSVMSTSSPAEDREKPPAYPPVYMNLIAGRTTAQISSTSPGQGTTVVLSDDEGDVPSRSYLKRQANMIIDAKSRRKGFRMPVPKRR</sequence>
<feature type="region of interest" description="Disordered" evidence="2">
    <location>
        <begin position="292"/>
        <end position="321"/>
    </location>
</feature>
<dbReference type="GO" id="GO:0035253">
    <property type="term" value="C:ciliary rootlet"/>
    <property type="evidence" value="ECO:0007669"/>
    <property type="project" value="TreeGrafter"/>
</dbReference>
<feature type="compositionally biased region" description="Polar residues" evidence="2">
    <location>
        <begin position="519"/>
        <end position="534"/>
    </location>
</feature>
<dbReference type="GO" id="GO:0003341">
    <property type="term" value="P:cilium movement"/>
    <property type="evidence" value="ECO:0007669"/>
    <property type="project" value="InterPro"/>
</dbReference>
<reference evidence="3" key="1">
    <citation type="submission" date="2018-01" db="EMBL/GenBank/DDBJ databases">
        <title>An insight into the sialome of Amazonian anophelines.</title>
        <authorList>
            <person name="Ribeiro J.M."/>
            <person name="Scarpassa V."/>
            <person name="Calvo E."/>
        </authorList>
    </citation>
    <scope>NUCLEOTIDE SEQUENCE</scope>
    <source>
        <tissue evidence="3">Salivary glands</tissue>
    </source>
</reference>
<organism evidence="3">
    <name type="scientific">Anopheles triannulatus</name>
    <dbReference type="NCBI Taxonomy" id="58253"/>
    <lineage>
        <taxon>Eukaryota</taxon>
        <taxon>Metazoa</taxon>
        <taxon>Ecdysozoa</taxon>
        <taxon>Arthropoda</taxon>
        <taxon>Hexapoda</taxon>
        <taxon>Insecta</taxon>
        <taxon>Pterygota</taxon>
        <taxon>Neoptera</taxon>
        <taxon>Endopterygota</taxon>
        <taxon>Diptera</taxon>
        <taxon>Nematocera</taxon>
        <taxon>Culicoidea</taxon>
        <taxon>Culicidae</taxon>
        <taxon>Anophelinae</taxon>
        <taxon>Anopheles</taxon>
    </lineage>
</organism>